<feature type="transmembrane region" description="Helical" evidence="4">
    <location>
        <begin position="262"/>
        <end position="286"/>
    </location>
</feature>
<feature type="transmembrane region" description="Helical" evidence="4">
    <location>
        <begin position="327"/>
        <end position="346"/>
    </location>
</feature>
<feature type="transmembrane region" description="Helical" evidence="4">
    <location>
        <begin position="211"/>
        <end position="233"/>
    </location>
</feature>
<evidence type="ECO:0000259" key="5">
    <source>
        <dbReference type="PROSITE" id="PS50850"/>
    </source>
</evidence>
<name>A0A0U5EZ19_9PROT</name>
<dbReference type="PROSITE" id="PS50850">
    <property type="entry name" value="MFS"/>
    <property type="match status" value="1"/>
</dbReference>
<keyword evidence="7" id="KW-1185">Reference proteome</keyword>
<dbReference type="EMBL" id="LN606600">
    <property type="protein sequence ID" value="CEF43019.1"/>
    <property type="molecule type" value="Genomic_DNA"/>
</dbReference>
<dbReference type="InterPro" id="IPR011701">
    <property type="entry name" value="MFS"/>
</dbReference>
<dbReference type="SUPFAM" id="SSF103473">
    <property type="entry name" value="MFS general substrate transporter"/>
    <property type="match status" value="1"/>
</dbReference>
<dbReference type="AlphaFoldDB" id="A0A0U5EZ19"/>
<feature type="transmembrane region" description="Helical" evidence="4">
    <location>
        <begin position="384"/>
        <end position="402"/>
    </location>
</feature>
<feature type="transmembrane region" description="Helical" evidence="4">
    <location>
        <begin position="89"/>
        <end position="111"/>
    </location>
</feature>
<evidence type="ECO:0000256" key="1">
    <source>
        <dbReference type="ARBA" id="ARBA00022692"/>
    </source>
</evidence>
<evidence type="ECO:0000313" key="6">
    <source>
        <dbReference type="EMBL" id="CEF43019.1"/>
    </source>
</evidence>
<dbReference type="InterPro" id="IPR036259">
    <property type="entry name" value="MFS_trans_sf"/>
</dbReference>
<feature type="transmembrane region" description="Helical" evidence="4">
    <location>
        <begin position="414"/>
        <end position="433"/>
    </location>
</feature>
<proteinExistence type="predicted"/>
<evidence type="ECO:0000313" key="7">
    <source>
        <dbReference type="Proteomes" id="UP000056109"/>
    </source>
</evidence>
<organism evidence="6 7">
    <name type="scientific">Acetobacter senegalensis</name>
    <dbReference type="NCBI Taxonomy" id="446692"/>
    <lineage>
        <taxon>Bacteria</taxon>
        <taxon>Pseudomonadati</taxon>
        <taxon>Pseudomonadota</taxon>
        <taxon>Alphaproteobacteria</taxon>
        <taxon>Acetobacterales</taxon>
        <taxon>Acetobacteraceae</taxon>
        <taxon>Acetobacter</taxon>
    </lineage>
</organism>
<protein>
    <submittedName>
        <fullName evidence="6">MFS transporter, FSR family, fosmidomycin resistance protein</fullName>
    </submittedName>
</protein>
<feature type="transmembrane region" description="Helical" evidence="4">
    <location>
        <begin position="298"/>
        <end position="320"/>
    </location>
</feature>
<evidence type="ECO:0000256" key="2">
    <source>
        <dbReference type="ARBA" id="ARBA00022989"/>
    </source>
</evidence>
<feature type="transmembrane region" description="Helical" evidence="4">
    <location>
        <begin position="184"/>
        <end position="205"/>
    </location>
</feature>
<accession>A0A0U5EZ19</accession>
<dbReference type="InterPro" id="IPR020846">
    <property type="entry name" value="MFS_dom"/>
</dbReference>
<dbReference type="Gene3D" id="1.20.1250.20">
    <property type="entry name" value="MFS general substrate transporter like domains"/>
    <property type="match status" value="2"/>
</dbReference>
<dbReference type="Pfam" id="PF07690">
    <property type="entry name" value="MFS_1"/>
    <property type="match status" value="1"/>
</dbReference>
<feature type="transmembrane region" description="Helical" evidence="4">
    <location>
        <begin position="145"/>
        <end position="163"/>
    </location>
</feature>
<sequence>MGQRYQQRPSFSERRTKGCFRLPDRKTSNSFKKNNKDRLVSQSVAGRPIRTASTVFPVLGAISFCHFLNDTMQSLLPALYPVLKGHFALNFGQIGFLTLTYQITASLLQPLVGLVSDRKPRPYSLPCGMGFTLIGLVTLAFAPSYVLLVCGAALLGIGSSIFHPESSRIARQASGGAHGLAQSLFQVGGNFGTAMGPLLAAYFVVPRGRESLAWFALVALGGMALLGILGRWYEHNSRAQAGKPSLTAIHAHLSRAQVGKALFILIALVFSKYFYLASITSYYTFYLMHHFGLPVRTAQTYLFVFLAAAAAGTIIGGPVGDRIGRKLVIWVSILGVLPFTLMLPYAGLNATIGLSIIIGLILSSAFSAIVVYAQELMPGRVGTVAGLFFGFSFGMGGLGAAVLGQLADHTSIEFVYHVCAYLPAIGLLTAFLPNLKDVRSADKAAPANP</sequence>
<dbReference type="GO" id="GO:0022857">
    <property type="term" value="F:transmembrane transporter activity"/>
    <property type="evidence" value="ECO:0007669"/>
    <property type="project" value="InterPro"/>
</dbReference>
<keyword evidence="1 4" id="KW-0812">Transmembrane</keyword>
<gene>
    <name evidence="6" type="primary">fsr</name>
    <name evidence="6" type="ORF">ASN_3805</name>
</gene>
<evidence type="ECO:0000256" key="4">
    <source>
        <dbReference type="SAM" id="Phobius"/>
    </source>
</evidence>
<dbReference type="PANTHER" id="PTHR43129">
    <property type="entry name" value="FOSMIDOMYCIN RESISTANCE PROTEIN"/>
    <property type="match status" value="1"/>
</dbReference>
<reference evidence="7" key="1">
    <citation type="submission" date="2014-09" db="EMBL/GenBank/DDBJ databases">
        <authorList>
            <person name="Illeghems K.G."/>
        </authorList>
    </citation>
    <scope>NUCLEOTIDE SEQUENCE [LARGE SCALE GENOMIC DNA]</scope>
    <source>
        <strain evidence="7">108B</strain>
    </source>
</reference>
<dbReference type="CDD" id="cd17478">
    <property type="entry name" value="MFS_FsR"/>
    <property type="match status" value="1"/>
</dbReference>
<keyword evidence="3 4" id="KW-0472">Membrane</keyword>
<feature type="transmembrane region" description="Helical" evidence="4">
    <location>
        <begin position="352"/>
        <end position="372"/>
    </location>
</feature>
<evidence type="ECO:0000256" key="3">
    <source>
        <dbReference type="ARBA" id="ARBA00023136"/>
    </source>
</evidence>
<dbReference type="KEGG" id="asz:ASN_3805"/>
<dbReference type="GO" id="GO:0005886">
    <property type="term" value="C:plasma membrane"/>
    <property type="evidence" value="ECO:0007669"/>
    <property type="project" value="TreeGrafter"/>
</dbReference>
<keyword evidence="2 4" id="KW-1133">Transmembrane helix</keyword>
<feature type="domain" description="Major facilitator superfamily (MFS) profile" evidence="5">
    <location>
        <begin position="58"/>
        <end position="438"/>
    </location>
</feature>
<dbReference type="Proteomes" id="UP000056109">
    <property type="component" value="Chromosome I"/>
</dbReference>
<dbReference type="PATRIC" id="fig|446692.3.peg.4037"/>
<dbReference type="PANTHER" id="PTHR43129:SF1">
    <property type="entry name" value="FOSMIDOMYCIN RESISTANCE PROTEIN"/>
    <property type="match status" value="1"/>
</dbReference>